<dbReference type="CDD" id="cd00610">
    <property type="entry name" value="OAT_like"/>
    <property type="match status" value="1"/>
</dbReference>
<keyword evidence="7" id="KW-1185">Reference proteome</keyword>
<dbReference type="InterPro" id="IPR050103">
    <property type="entry name" value="Class-III_PLP-dep_AT"/>
</dbReference>
<evidence type="ECO:0000313" key="7">
    <source>
        <dbReference type="Proteomes" id="UP001161497"/>
    </source>
</evidence>
<dbReference type="InterPro" id="IPR015422">
    <property type="entry name" value="PyrdxlP-dep_Trfase_small"/>
</dbReference>
<dbReference type="GO" id="GO:0003992">
    <property type="term" value="F:N2-acetyl-L-ornithine:2-oxoglutarate 5-aminotransferase activity"/>
    <property type="evidence" value="ECO:0007669"/>
    <property type="project" value="UniProtKB-EC"/>
</dbReference>
<dbReference type="Gene3D" id="3.90.1150.10">
    <property type="entry name" value="Aspartate Aminotransferase, domain 1"/>
    <property type="match status" value="1"/>
</dbReference>
<gene>
    <name evidence="6" type="primary">argD</name>
    <name evidence="6" type="ORF">MFUM_0135</name>
</gene>
<evidence type="ECO:0000256" key="3">
    <source>
        <dbReference type="ARBA" id="ARBA00022679"/>
    </source>
</evidence>
<evidence type="ECO:0000256" key="5">
    <source>
        <dbReference type="RuleBase" id="RU003560"/>
    </source>
</evidence>
<dbReference type="RefSeq" id="WP_009058068.1">
    <property type="nucleotide sequence ID" value="NZ_JAHXRZ010000003.1"/>
</dbReference>
<name>A0ABM9IA97_9BACT</name>
<comment type="similarity">
    <text evidence="5">Belongs to the class-III pyridoxal-phosphate-dependent aminotransferase family.</text>
</comment>
<keyword evidence="4 5" id="KW-0663">Pyridoxal phosphate</keyword>
<protein>
    <submittedName>
        <fullName evidence="6">Acetylornithine aminotransferase</fullName>
        <ecNumber evidence="6">2.6.1.11</ecNumber>
    </submittedName>
</protein>
<dbReference type="SUPFAM" id="SSF53383">
    <property type="entry name" value="PLP-dependent transferases"/>
    <property type="match status" value="1"/>
</dbReference>
<organism evidence="6 7">
    <name type="scientific">Candidatus Methylacidiphilum fumarolicum</name>
    <dbReference type="NCBI Taxonomy" id="591154"/>
    <lineage>
        <taxon>Bacteria</taxon>
        <taxon>Pseudomonadati</taxon>
        <taxon>Verrucomicrobiota</taxon>
        <taxon>Methylacidiphilae</taxon>
        <taxon>Methylacidiphilales</taxon>
        <taxon>Methylacidiphilaceae</taxon>
        <taxon>Methylacidiphilum (ex Ratnadevi et al. 2023)</taxon>
    </lineage>
</organism>
<dbReference type="Gene3D" id="3.40.640.10">
    <property type="entry name" value="Type I PLP-dependent aspartate aminotransferase-like (Major domain)"/>
    <property type="match status" value="1"/>
</dbReference>
<evidence type="ECO:0000256" key="1">
    <source>
        <dbReference type="ARBA" id="ARBA00001933"/>
    </source>
</evidence>
<dbReference type="InterPro" id="IPR015421">
    <property type="entry name" value="PyrdxlP-dep_Trfase_major"/>
</dbReference>
<dbReference type="InterPro" id="IPR015424">
    <property type="entry name" value="PyrdxlP-dep_Trfase"/>
</dbReference>
<dbReference type="Proteomes" id="UP001161497">
    <property type="component" value="Chromosome"/>
</dbReference>
<evidence type="ECO:0000313" key="6">
    <source>
        <dbReference type="EMBL" id="CAI9084542.1"/>
    </source>
</evidence>
<dbReference type="EC" id="2.6.1.11" evidence="6"/>
<dbReference type="PIRSF" id="PIRSF000521">
    <property type="entry name" value="Transaminase_4ab_Lys_Orn"/>
    <property type="match status" value="1"/>
</dbReference>
<dbReference type="PANTHER" id="PTHR11986:SF79">
    <property type="entry name" value="ACETYLORNITHINE AMINOTRANSFERASE, MITOCHONDRIAL"/>
    <property type="match status" value="1"/>
</dbReference>
<evidence type="ECO:0000256" key="2">
    <source>
        <dbReference type="ARBA" id="ARBA00022576"/>
    </source>
</evidence>
<sequence>MQEISEEQLILDGYQQYIVPSYRRLPLVVDHGEGSYLWDIKGKKYLDFTGGIAVNVLGHSHPVVREALQQQSEKLIHCSNLYFHEPAWKLSRKIVSLIGQGKVFFSNSGAEANECLFKLARRYGESSNRFEILSFEGSFHGRTLAGIAATGQQRIKKGFGPTMPGFRTIPKAGAKEFVESLSEKTVALIVEPIQGESGVHVFPSQDLVEIREICWEKKILFFIDEIQCGLWRTGQFLAWQSLVAEKMIDQNLLPDGVSLAKGLGGGFPIGASWINSEYCNVLDEGSHGTTFGGSPLACHVALTVLEEIERKGLNKNILAMGNYLFSSLKNLEKKPQSLLQEVRGMGGMLGLELSVPSFQAAIALLERGLLVAPSSGNTIRLLPPLNVSFEQIQEAESILKHFLFSML</sequence>
<accession>A0ABM9IA97</accession>
<dbReference type="EMBL" id="OX458932">
    <property type="protein sequence ID" value="CAI9084542.1"/>
    <property type="molecule type" value="Genomic_DNA"/>
</dbReference>
<keyword evidence="3 6" id="KW-0808">Transferase</keyword>
<evidence type="ECO:0000256" key="4">
    <source>
        <dbReference type="ARBA" id="ARBA00022898"/>
    </source>
</evidence>
<dbReference type="NCBIfam" id="NF002325">
    <property type="entry name" value="PRK01278.1"/>
    <property type="match status" value="1"/>
</dbReference>
<dbReference type="InterPro" id="IPR005814">
    <property type="entry name" value="Aminotrans_3"/>
</dbReference>
<reference evidence="6" key="1">
    <citation type="submission" date="2023-03" db="EMBL/GenBank/DDBJ databases">
        <authorList>
            <person name="Cremers G."/>
            <person name="Picone N."/>
        </authorList>
    </citation>
    <scope>NUCLEOTIDE SEQUENCE</scope>
    <source>
        <strain evidence="6">Sample_alias</strain>
    </source>
</reference>
<keyword evidence="2 6" id="KW-0032">Aminotransferase</keyword>
<proteinExistence type="inferred from homology"/>
<dbReference type="Pfam" id="PF00202">
    <property type="entry name" value="Aminotran_3"/>
    <property type="match status" value="1"/>
</dbReference>
<comment type="cofactor">
    <cofactor evidence="1">
        <name>pyridoxal 5'-phosphate</name>
        <dbReference type="ChEBI" id="CHEBI:597326"/>
    </cofactor>
</comment>
<dbReference type="PANTHER" id="PTHR11986">
    <property type="entry name" value="AMINOTRANSFERASE CLASS III"/>
    <property type="match status" value="1"/>
</dbReference>